<dbReference type="Pfam" id="PF01656">
    <property type="entry name" value="CbiA"/>
    <property type="match status" value="1"/>
</dbReference>
<dbReference type="Proteomes" id="UP000824164">
    <property type="component" value="Unassembled WGS sequence"/>
</dbReference>
<comment type="function">
    <text evidence="7">Catalyzes the ATP-dependent amidation of the two carboxylate groups at positions a and c of cobyrinate, using either L-glutamine or ammonia as the nitrogen source.</text>
</comment>
<dbReference type="Pfam" id="PF07685">
    <property type="entry name" value="GATase_3"/>
    <property type="match status" value="1"/>
</dbReference>
<dbReference type="InterPro" id="IPR004484">
    <property type="entry name" value="CbiA/CobB_synth"/>
</dbReference>
<evidence type="ECO:0000259" key="8">
    <source>
        <dbReference type="Pfam" id="PF01656"/>
    </source>
</evidence>
<comment type="miscellaneous">
    <text evidence="7">The a and c carboxylates of cobyrinate are activated for nucleophilic attack via formation of a phosphorylated intermediate by ATP. CbiA catalyzes first the amidation of the c-carboxylate, and then that of the a-carboxylate.</text>
</comment>
<evidence type="ECO:0000256" key="6">
    <source>
        <dbReference type="ARBA" id="ARBA00022962"/>
    </source>
</evidence>
<keyword evidence="6 7" id="KW-0315">Glutamine amidotransferase</keyword>
<evidence type="ECO:0000256" key="1">
    <source>
        <dbReference type="ARBA" id="ARBA00001946"/>
    </source>
</evidence>
<keyword evidence="2 7" id="KW-0436">Ligase</keyword>
<dbReference type="InterPro" id="IPR029062">
    <property type="entry name" value="Class_I_gatase-like"/>
</dbReference>
<comment type="cofactor">
    <cofactor evidence="1 7">
        <name>Mg(2+)</name>
        <dbReference type="ChEBI" id="CHEBI:18420"/>
    </cofactor>
</comment>
<dbReference type="SUPFAM" id="SSF52317">
    <property type="entry name" value="Class I glutamine amidotransferase-like"/>
    <property type="match status" value="1"/>
</dbReference>
<dbReference type="InterPro" id="IPR027417">
    <property type="entry name" value="P-loop_NTPase"/>
</dbReference>
<dbReference type="Gene3D" id="3.40.50.880">
    <property type="match status" value="1"/>
</dbReference>
<feature type="domain" description="CobQ/CobB/MinD/ParA nucleotide binding" evidence="8">
    <location>
        <begin position="6"/>
        <end position="189"/>
    </location>
</feature>
<dbReference type="PANTHER" id="PTHR43873">
    <property type="entry name" value="COBYRINATE A,C-DIAMIDE SYNTHASE"/>
    <property type="match status" value="1"/>
</dbReference>
<reference evidence="10" key="2">
    <citation type="journal article" date="2021" name="PeerJ">
        <title>Extensive microbial diversity within the chicken gut microbiome revealed by metagenomics and culture.</title>
        <authorList>
            <person name="Gilroy R."/>
            <person name="Ravi A."/>
            <person name="Getino M."/>
            <person name="Pursley I."/>
            <person name="Horton D.L."/>
            <person name="Alikhan N.F."/>
            <person name="Baker D."/>
            <person name="Gharbi K."/>
            <person name="Hall N."/>
            <person name="Watson M."/>
            <person name="Adriaenssens E.M."/>
            <person name="Foster-Nyarko E."/>
            <person name="Jarju S."/>
            <person name="Secka A."/>
            <person name="Antonio M."/>
            <person name="Oren A."/>
            <person name="Chaudhuri R.R."/>
            <person name="La Ragione R."/>
            <person name="Hildebrand F."/>
            <person name="Pallen M.J."/>
        </authorList>
    </citation>
    <scope>NUCLEOTIDE SEQUENCE</scope>
    <source>
        <strain evidence="10">CHK187-14744</strain>
    </source>
</reference>
<dbReference type="GO" id="GO:0005524">
    <property type="term" value="F:ATP binding"/>
    <property type="evidence" value="ECO:0007669"/>
    <property type="project" value="UniProtKB-UniRule"/>
</dbReference>
<comment type="pathway">
    <text evidence="7">Cofactor biosynthesis; adenosylcobalamin biosynthesis; cob(II)yrinate a,c-diamide from sirohydrochlorin (anaerobic route): step 10/10.</text>
</comment>
<dbReference type="EMBL" id="DVLT01000014">
    <property type="protein sequence ID" value="HIU02073.1"/>
    <property type="molecule type" value="Genomic_DNA"/>
</dbReference>
<dbReference type="PANTHER" id="PTHR43873:SF1">
    <property type="entry name" value="COBYRINATE A,C-DIAMIDE SYNTHASE"/>
    <property type="match status" value="1"/>
</dbReference>
<dbReference type="NCBIfam" id="NF002204">
    <property type="entry name" value="PRK01077.1"/>
    <property type="match status" value="1"/>
</dbReference>
<evidence type="ECO:0000313" key="11">
    <source>
        <dbReference type="Proteomes" id="UP000824164"/>
    </source>
</evidence>
<comment type="catalytic activity">
    <reaction evidence="7">
        <text>cob(II)yrinate + 2 L-glutamine + 2 ATP + 2 H2O = cob(II)yrinate a,c diamide + 2 L-glutamate + 2 ADP + 2 phosphate + 2 H(+)</text>
        <dbReference type="Rhea" id="RHEA:26289"/>
        <dbReference type="ChEBI" id="CHEBI:15377"/>
        <dbReference type="ChEBI" id="CHEBI:15378"/>
        <dbReference type="ChEBI" id="CHEBI:29985"/>
        <dbReference type="ChEBI" id="CHEBI:30616"/>
        <dbReference type="ChEBI" id="CHEBI:43474"/>
        <dbReference type="ChEBI" id="CHEBI:58359"/>
        <dbReference type="ChEBI" id="CHEBI:58537"/>
        <dbReference type="ChEBI" id="CHEBI:58894"/>
        <dbReference type="ChEBI" id="CHEBI:456216"/>
        <dbReference type="EC" id="6.3.5.11"/>
    </reaction>
</comment>
<sequence length="465" mass="51479">MKFPRIMLAGLHSGCGKTTVTCALMKALKDRGMDVAPFKCGPDYIDPMFHRFVTGNISANLDSIFADQKTLTWILTSHGEKRDIGVMEGVMGYYDGQGVTTAGSAWDVAVKTKTPVILIARPSGTALSLAAMLKGYLTFKQPSMIAGVILNGIREGMYSFYRGMIEEQLDIPVLGFLPEEREVTLHSRHLGLVTAQELSDLSKKIERMGEMASATLDMDRILSIAKEAAELQTDPPERIRQILSDRRSGEGLRLAVARDPAFSFYYEDNLALLAALGVNCIPFSPMADEKLPEDIHGLYIGGGYPEIYAKQLSKNRSMRACIRKAVSEDNIPTIAECGGYMYLGRTLKDREGQQWAMCGSLPCDSEMTSKLGPFGYVEVELEKDCVLGKAGNRFIAHEFHYSRMRGEGNDLHMAKGNGKTWTGGHTSENLYGAYPHLYFYGAPELAAAFVGRMAEWKERKERSDR</sequence>
<dbReference type="NCBIfam" id="TIGR00379">
    <property type="entry name" value="cobB"/>
    <property type="match status" value="1"/>
</dbReference>
<dbReference type="Gene3D" id="3.40.50.300">
    <property type="entry name" value="P-loop containing nucleotide triphosphate hydrolases"/>
    <property type="match status" value="2"/>
</dbReference>
<dbReference type="InterPro" id="IPR011698">
    <property type="entry name" value="GATase_3"/>
</dbReference>
<dbReference type="AlphaFoldDB" id="A0A9D1KW68"/>
<evidence type="ECO:0000313" key="10">
    <source>
        <dbReference type="EMBL" id="HIU02073.1"/>
    </source>
</evidence>
<organism evidence="10 11">
    <name type="scientific">Candidatus Onthocola gallistercoris</name>
    <dbReference type="NCBI Taxonomy" id="2840876"/>
    <lineage>
        <taxon>Bacteria</taxon>
        <taxon>Bacillati</taxon>
        <taxon>Bacillota</taxon>
        <taxon>Bacilli</taxon>
        <taxon>Candidatus Onthocola</taxon>
    </lineage>
</organism>
<dbReference type="GO" id="GO:0042242">
    <property type="term" value="F:cobyrinic acid a,c-diamide synthase activity"/>
    <property type="evidence" value="ECO:0007669"/>
    <property type="project" value="UniProtKB-UniRule"/>
</dbReference>
<feature type="site" description="Increases nucleophilicity of active site Cys" evidence="7">
    <location>
        <position position="436"/>
    </location>
</feature>
<name>A0A9D1KW68_9FIRM</name>
<feature type="active site" description="Nucleophile" evidence="7">
    <location>
        <position position="337"/>
    </location>
</feature>
<proteinExistence type="inferred from homology"/>
<dbReference type="HAMAP" id="MF_00027">
    <property type="entry name" value="CobB_CbiA"/>
    <property type="match status" value="1"/>
</dbReference>
<feature type="domain" description="CobB/CobQ-like glutamine amidotransferase" evidence="9">
    <location>
        <begin position="254"/>
        <end position="440"/>
    </location>
</feature>
<evidence type="ECO:0000256" key="7">
    <source>
        <dbReference type="HAMAP-Rule" id="MF_00027"/>
    </source>
</evidence>
<evidence type="ECO:0000256" key="5">
    <source>
        <dbReference type="ARBA" id="ARBA00022842"/>
    </source>
</evidence>
<dbReference type="PROSITE" id="PS51274">
    <property type="entry name" value="GATASE_COBBQ"/>
    <property type="match status" value="1"/>
</dbReference>
<keyword evidence="3 7" id="KW-0547">Nucleotide-binding</keyword>
<keyword evidence="5 7" id="KW-0460">Magnesium</keyword>
<comment type="similarity">
    <text evidence="7">Belongs to the CobB/CbiA family.</text>
</comment>
<dbReference type="GO" id="GO:0009236">
    <property type="term" value="P:cobalamin biosynthetic process"/>
    <property type="evidence" value="ECO:0007669"/>
    <property type="project" value="UniProtKB-UniRule"/>
</dbReference>
<keyword evidence="4 7" id="KW-0067">ATP-binding</keyword>
<protein>
    <recommendedName>
        <fullName evidence="7">Cobyrinate a,c-diamide synthase</fullName>
        <ecNumber evidence="7">6.3.5.11</ecNumber>
    </recommendedName>
    <alternativeName>
        <fullName evidence="7">Cobyrinic acid a,c-diamide synthetase</fullName>
    </alternativeName>
</protein>
<evidence type="ECO:0000259" key="9">
    <source>
        <dbReference type="Pfam" id="PF07685"/>
    </source>
</evidence>
<reference evidence="10" key="1">
    <citation type="submission" date="2020-10" db="EMBL/GenBank/DDBJ databases">
        <authorList>
            <person name="Gilroy R."/>
        </authorList>
    </citation>
    <scope>NUCLEOTIDE SEQUENCE</scope>
    <source>
        <strain evidence="10">CHK187-14744</strain>
    </source>
</reference>
<comment type="domain">
    <text evidence="7">Comprises of two domains. The C-terminal domain contains the binding site for glutamine and catalyzes the hydrolysis of this substrate to glutamate and ammonia. The N-terminal domain is anticipated to bind ATP and cobyrinate and catalyzes the ultimate synthesis of the diamide product. The ammonia produced via the glutaminase domain is probably translocated to the adjacent domain via a molecular tunnel, where it reacts with an activated intermediate.</text>
</comment>
<accession>A0A9D1KW68</accession>
<gene>
    <name evidence="7" type="primary">cbiA</name>
    <name evidence="10" type="ORF">IAB63_02335</name>
</gene>
<dbReference type="SUPFAM" id="SSF52540">
    <property type="entry name" value="P-loop containing nucleoside triphosphate hydrolases"/>
    <property type="match status" value="1"/>
</dbReference>
<dbReference type="EC" id="6.3.5.11" evidence="7"/>
<comment type="caution">
    <text evidence="10">The sequence shown here is derived from an EMBL/GenBank/DDBJ whole genome shotgun (WGS) entry which is preliminary data.</text>
</comment>
<evidence type="ECO:0000256" key="4">
    <source>
        <dbReference type="ARBA" id="ARBA00022840"/>
    </source>
</evidence>
<evidence type="ECO:0000256" key="2">
    <source>
        <dbReference type="ARBA" id="ARBA00022598"/>
    </source>
</evidence>
<evidence type="ECO:0000256" key="3">
    <source>
        <dbReference type="ARBA" id="ARBA00022741"/>
    </source>
</evidence>
<dbReference type="InterPro" id="IPR002586">
    <property type="entry name" value="CobQ/CobB/MinD/ParA_Nub-bd_dom"/>
</dbReference>
<dbReference type="CDD" id="cd03130">
    <property type="entry name" value="GATase1_CobB"/>
    <property type="match status" value="1"/>
</dbReference>
<keyword evidence="7" id="KW-0169">Cobalamin biosynthesis</keyword>